<dbReference type="SUPFAM" id="SSF81321">
    <property type="entry name" value="Family A G protein-coupled receptor-like"/>
    <property type="match status" value="1"/>
</dbReference>
<name>A0AAN8FLR4_TRICO</name>
<keyword evidence="1" id="KW-0472">Membrane</keyword>
<keyword evidence="1" id="KW-1133">Transmembrane helix</keyword>
<dbReference type="AlphaFoldDB" id="A0AAN8FLR4"/>
<evidence type="ECO:0000313" key="2">
    <source>
        <dbReference type="EMBL" id="KAK5980655.1"/>
    </source>
</evidence>
<keyword evidence="1" id="KW-0812">Transmembrane</keyword>
<feature type="non-terminal residue" evidence="2">
    <location>
        <position position="1"/>
    </location>
</feature>
<dbReference type="Proteomes" id="UP001331761">
    <property type="component" value="Unassembled WGS sequence"/>
</dbReference>
<accession>A0AAN8FLR4</accession>
<feature type="transmembrane region" description="Helical" evidence="1">
    <location>
        <begin position="73"/>
        <end position="97"/>
    </location>
</feature>
<feature type="transmembrane region" description="Helical" evidence="1">
    <location>
        <begin position="27"/>
        <end position="52"/>
    </location>
</feature>
<evidence type="ECO:0000313" key="3">
    <source>
        <dbReference type="Proteomes" id="UP001331761"/>
    </source>
</evidence>
<dbReference type="Pfam" id="PF10323">
    <property type="entry name" value="7TM_GPCR_Srv"/>
    <property type="match status" value="1"/>
</dbReference>
<organism evidence="2 3">
    <name type="scientific">Trichostrongylus colubriformis</name>
    <name type="common">Black scour worm</name>
    <dbReference type="NCBI Taxonomy" id="6319"/>
    <lineage>
        <taxon>Eukaryota</taxon>
        <taxon>Metazoa</taxon>
        <taxon>Ecdysozoa</taxon>
        <taxon>Nematoda</taxon>
        <taxon>Chromadorea</taxon>
        <taxon>Rhabditida</taxon>
        <taxon>Rhabditina</taxon>
        <taxon>Rhabditomorpha</taxon>
        <taxon>Strongyloidea</taxon>
        <taxon>Trichostrongylidae</taxon>
        <taxon>Trichostrongylus</taxon>
    </lineage>
</organism>
<sequence>SIPLLILSDADFKTEENLELIAEREDITLATAMAAIFVSITFILCTLCYSAILRFLVKNRYSTSTAVKREGRLYVQMLGLFVGFGFFFVFNIVQFVFSLYSNVSTL</sequence>
<gene>
    <name evidence="2" type="ORF">GCK32_007242</name>
</gene>
<keyword evidence="3" id="KW-1185">Reference proteome</keyword>
<dbReference type="InterPro" id="IPR019426">
    <property type="entry name" value="7TM_GPCR_serpentine_rcpt_Srv"/>
</dbReference>
<comment type="caution">
    <text evidence="2">The sequence shown here is derived from an EMBL/GenBank/DDBJ whole genome shotgun (WGS) entry which is preliminary data.</text>
</comment>
<protein>
    <submittedName>
        <fullName evidence="2">Uncharacterized protein</fullName>
    </submittedName>
</protein>
<evidence type="ECO:0000256" key="1">
    <source>
        <dbReference type="SAM" id="Phobius"/>
    </source>
</evidence>
<proteinExistence type="predicted"/>
<dbReference type="EMBL" id="WIXE01007173">
    <property type="protein sequence ID" value="KAK5980655.1"/>
    <property type="molecule type" value="Genomic_DNA"/>
</dbReference>
<reference evidence="2 3" key="1">
    <citation type="submission" date="2019-10" db="EMBL/GenBank/DDBJ databases">
        <title>Assembly and Annotation for the nematode Trichostrongylus colubriformis.</title>
        <authorList>
            <person name="Martin J."/>
        </authorList>
    </citation>
    <scope>NUCLEOTIDE SEQUENCE [LARGE SCALE GENOMIC DNA]</scope>
    <source>
        <strain evidence="2">G859</strain>
        <tissue evidence="2">Whole worm</tissue>
    </source>
</reference>